<dbReference type="PANTHER" id="PTHR36456">
    <property type="entry name" value="UPF0232 PROTEIN SCO3875"/>
    <property type="match status" value="1"/>
</dbReference>
<evidence type="ECO:0000313" key="1">
    <source>
        <dbReference type="EMBL" id="MBP2412693.1"/>
    </source>
</evidence>
<accession>A0ABS4YXH2</accession>
<dbReference type="InterPro" id="IPR007922">
    <property type="entry name" value="DciA-like"/>
</dbReference>
<evidence type="ECO:0000313" key="2">
    <source>
        <dbReference type="Proteomes" id="UP000711614"/>
    </source>
</evidence>
<reference evidence="1 2" key="1">
    <citation type="submission" date="2021-03" db="EMBL/GenBank/DDBJ databases">
        <title>Sequencing the genomes of 1000 actinobacteria strains.</title>
        <authorList>
            <person name="Klenk H.-P."/>
        </authorList>
    </citation>
    <scope>NUCLEOTIDE SEQUENCE [LARGE SCALE GENOMIC DNA]</scope>
    <source>
        <strain evidence="1 2">DSM 16005</strain>
    </source>
</reference>
<name>A0ABS4YXH2_9MICC</name>
<proteinExistence type="predicted"/>
<protein>
    <recommendedName>
        <fullName evidence="3">DUF721 domain-containing protein</fullName>
    </recommendedName>
</protein>
<dbReference type="Pfam" id="PF05258">
    <property type="entry name" value="DciA"/>
    <property type="match status" value="1"/>
</dbReference>
<keyword evidence="2" id="KW-1185">Reference proteome</keyword>
<dbReference type="PANTHER" id="PTHR36456:SF1">
    <property type="entry name" value="UPF0232 PROTEIN SCO3875"/>
    <property type="match status" value="1"/>
</dbReference>
<dbReference type="EMBL" id="JAGIOI010000001">
    <property type="protein sequence ID" value="MBP2412693.1"/>
    <property type="molecule type" value="Genomic_DNA"/>
</dbReference>
<dbReference type="RefSeq" id="WP_342591183.1">
    <property type="nucleotide sequence ID" value="NZ_JAGIOI010000001.1"/>
</dbReference>
<sequence>MGKKSSRAAAASDHVTEVDAAQAALNRMRTIAKSRGELRIPRSRLGEKPVSKNKRKPFLDAKYGGGRDPQGLGNVVNRLVSDRGWSSPLAVGSVMSQWDTLVGPDIAAHCQPESFEETTLHIRCDSTSWATQLRLLSSSLLAKFDDLLGRGVVTKIMVLGPAAPSWRKGFRNVKGRGPRDTYG</sequence>
<gene>
    <name evidence="1" type="ORF">JOF48_001492</name>
</gene>
<organism evidence="1 2">
    <name type="scientific">Arthrobacter stackebrandtii</name>
    <dbReference type="NCBI Taxonomy" id="272161"/>
    <lineage>
        <taxon>Bacteria</taxon>
        <taxon>Bacillati</taxon>
        <taxon>Actinomycetota</taxon>
        <taxon>Actinomycetes</taxon>
        <taxon>Micrococcales</taxon>
        <taxon>Micrococcaceae</taxon>
        <taxon>Arthrobacter</taxon>
    </lineage>
</organism>
<dbReference type="Proteomes" id="UP000711614">
    <property type="component" value="Unassembled WGS sequence"/>
</dbReference>
<comment type="caution">
    <text evidence="1">The sequence shown here is derived from an EMBL/GenBank/DDBJ whole genome shotgun (WGS) entry which is preliminary data.</text>
</comment>
<evidence type="ECO:0008006" key="3">
    <source>
        <dbReference type="Google" id="ProtNLM"/>
    </source>
</evidence>